<dbReference type="InterPro" id="IPR008949">
    <property type="entry name" value="Isoprenoid_synthase_dom_sf"/>
</dbReference>
<dbReference type="EMBL" id="NBSK02000006">
    <property type="protein sequence ID" value="KAJ0199688.1"/>
    <property type="molecule type" value="Genomic_DNA"/>
</dbReference>
<keyword evidence="2" id="KW-1185">Reference proteome</keyword>
<evidence type="ECO:0000313" key="2">
    <source>
        <dbReference type="Proteomes" id="UP000235145"/>
    </source>
</evidence>
<organism evidence="1 2">
    <name type="scientific">Lactuca sativa</name>
    <name type="common">Garden lettuce</name>
    <dbReference type="NCBI Taxonomy" id="4236"/>
    <lineage>
        <taxon>Eukaryota</taxon>
        <taxon>Viridiplantae</taxon>
        <taxon>Streptophyta</taxon>
        <taxon>Embryophyta</taxon>
        <taxon>Tracheophyta</taxon>
        <taxon>Spermatophyta</taxon>
        <taxon>Magnoliopsida</taxon>
        <taxon>eudicotyledons</taxon>
        <taxon>Gunneridae</taxon>
        <taxon>Pentapetalae</taxon>
        <taxon>asterids</taxon>
        <taxon>campanulids</taxon>
        <taxon>Asterales</taxon>
        <taxon>Asteraceae</taxon>
        <taxon>Cichorioideae</taxon>
        <taxon>Cichorieae</taxon>
        <taxon>Lactucinae</taxon>
        <taxon>Lactuca</taxon>
    </lineage>
</organism>
<name>A0A9R1V7G8_LACSA</name>
<comment type="caution">
    <text evidence="1">The sequence shown here is derived from an EMBL/GenBank/DDBJ whole genome shotgun (WGS) entry which is preliminary data.</text>
</comment>
<dbReference type="Gene3D" id="1.10.600.10">
    <property type="entry name" value="Farnesyl Diphosphate Synthase"/>
    <property type="match status" value="1"/>
</dbReference>
<dbReference type="Proteomes" id="UP000235145">
    <property type="component" value="Unassembled WGS sequence"/>
</dbReference>
<proteinExistence type="predicted"/>
<accession>A0A9R1V7G8</accession>
<protein>
    <submittedName>
        <fullName evidence="1">Uncharacterized protein</fullName>
    </submittedName>
</protein>
<reference evidence="1 2" key="1">
    <citation type="journal article" date="2017" name="Nat. Commun.">
        <title>Genome assembly with in vitro proximity ligation data and whole-genome triplication in lettuce.</title>
        <authorList>
            <person name="Reyes-Chin-Wo S."/>
            <person name="Wang Z."/>
            <person name="Yang X."/>
            <person name="Kozik A."/>
            <person name="Arikit S."/>
            <person name="Song C."/>
            <person name="Xia L."/>
            <person name="Froenicke L."/>
            <person name="Lavelle D.O."/>
            <person name="Truco M.J."/>
            <person name="Xia R."/>
            <person name="Zhu S."/>
            <person name="Xu C."/>
            <person name="Xu H."/>
            <person name="Xu X."/>
            <person name="Cox K."/>
            <person name="Korf I."/>
            <person name="Meyers B.C."/>
            <person name="Michelmore R.W."/>
        </authorList>
    </citation>
    <scope>NUCLEOTIDE SEQUENCE [LARGE SCALE GENOMIC DNA]</scope>
    <source>
        <strain evidence="2">cv. Salinas</strain>
        <tissue evidence="1">Seedlings</tissue>
    </source>
</reference>
<evidence type="ECO:0000313" key="1">
    <source>
        <dbReference type="EMBL" id="KAJ0199688.1"/>
    </source>
</evidence>
<dbReference type="AlphaFoldDB" id="A0A9R1V7G8"/>
<gene>
    <name evidence="1" type="ORF">LSAT_V11C600314120</name>
</gene>
<sequence>MKEKKVTKLNGETSAGNVIPLDNDIVTDTSLLWGFPFTLSCNCSQSILYSERIGEHGLLKEAGHLQVIKKTMHKNKNLIQVIDKIGTYIKDFNCSWLVVKALELANDEKKMSYKRNITKRLFLLLQSDGTVSHFPSSSL</sequence>